<dbReference type="Gene3D" id="1.20.120.450">
    <property type="entry name" value="dinb family like domain"/>
    <property type="match status" value="1"/>
</dbReference>
<protein>
    <submittedName>
        <fullName evidence="2">DinB family protein</fullName>
    </submittedName>
</protein>
<dbReference type="AlphaFoldDB" id="A0A372IK32"/>
<dbReference type="InterPro" id="IPR034660">
    <property type="entry name" value="DinB/YfiT-like"/>
</dbReference>
<dbReference type="RefSeq" id="WP_117302197.1">
    <property type="nucleotide sequence ID" value="NZ_QVQT02000006.1"/>
</dbReference>
<name>A0A372IK32_9BACT</name>
<organism evidence="2 3">
    <name type="scientific">Paracidobacterium acidisoli</name>
    <dbReference type="NCBI Taxonomy" id="2303751"/>
    <lineage>
        <taxon>Bacteria</taxon>
        <taxon>Pseudomonadati</taxon>
        <taxon>Acidobacteriota</taxon>
        <taxon>Terriglobia</taxon>
        <taxon>Terriglobales</taxon>
        <taxon>Acidobacteriaceae</taxon>
        <taxon>Paracidobacterium</taxon>
    </lineage>
</organism>
<dbReference type="Pfam" id="PF12867">
    <property type="entry name" value="DinB_2"/>
    <property type="match status" value="1"/>
</dbReference>
<evidence type="ECO:0000313" key="3">
    <source>
        <dbReference type="Proteomes" id="UP000264702"/>
    </source>
</evidence>
<dbReference type="SUPFAM" id="SSF109854">
    <property type="entry name" value="DinB/YfiT-like putative metalloenzymes"/>
    <property type="match status" value="1"/>
</dbReference>
<gene>
    <name evidence="2" type="ORF">D0Y96_16770</name>
</gene>
<evidence type="ECO:0000259" key="1">
    <source>
        <dbReference type="Pfam" id="PF12867"/>
    </source>
</evidence>
<dbReference type="InterPro" id="IPR024775">
    <property type="entry name" value="DinB-like"/>
</dbReference>
<feature type="domain" description="DinB-like" evidence="1">
    <location>
        <begin position="22"/>
        <end position="148"/>
    </location>
</feature>
<reference evidence="2 3" key="1">
    <citation type="submission" date="2018-08" db="EMBL/GenBank/DDBJ databases">
        <title>Acidipila sp. 4G-K13, an acidobacterium isolated from forest soil.</title>
        <authorList>
            <person name="Gao Z.-H."/>
            <person name="Qiu L.-H."/>
        </authorList>
    </citation>
    <scope>NUCLEOTIDE SEQUENCE [LARGE SCALE GENOMIC DNA]</scope>
    <source>
        <strain evidence="2 3">4G-K13</strain>
    </source>
</reference>
<dbReference type="OrthoDB" id="9798830at2"/>
<comment type="caution">
    <text evidence="2">The sequence shown here is derived from an EMBL/GenBank/DDBJ whole genome shotgun (WGS) entry which is preliminary data.</text>
</comment>
<dbReference type="EMBL" id="QVQT01000006">
    <property type="protein sequence ID" value="RFU15330.1"/>
    <property type="molecule type" value="Genomic_DNA"/>
</dbReference>
<dbReference type="Proteomes" id="UP000264702">
    <property type="component" value="Unassembled WGS sequence"/>
</dbReference>
<sequence length="160" mass="17934">MPAENTVVRDTLIEFMRGGSAHADLNTALDHFPAHHYGTKPEGAAHSAWQQLEHIRIALHDLLDFSVNPKYVALKWPDDYWPAEDGPAGAEEWHASIRALKADLAEFEKLIRNPQTNLYAAIPWGDGQTILREVLLAGDHTSYHTGEIVALRQQLGIWKP</sequence>
<accession>A0A372IK32</accession>
<keyword evidence="3" id="KW-1185">Reference proteome</keyword>
<evidence type="ECO:0000313" key="2">
    <source>
        <dbReference type="EMBL" id="RFU15330.1"/>
    </source>
</evidence>
<proteinExistence type="predicted"/>